<feature type="compositionally biased region" description="Basic and acidic residues" evidence="1">
    <location>
        <begin position="299"/>
        <end position="321"/>
    </location>
</feature>
<feature type="region of interest" description="Disordered" evidence="1">
    <location>
        <begin position="267"/>
        <end position="364"/>
    </location>
</feature>
<feature type="compositionally biased region" description="Basic and acidic residues" evidence="1">
    <location>
        <begin position="97"/>
        <end position="110"/>
    </location>
</feature>
<feature type="compositionally biased region" description="Basic and acidic residues" evidence="1">
    <location>
        <begin position="157"/>
        <end position="173"/>
    </location>
</feature>
<name>A0A6A5VXY5_9PLEO</name>
<dbReference type="AlphaFoldDB" id="A0A6A5VXY5"/>
<dbReference type="EMBL" id="ML977699">
    <property type="protein sequence ID" value="KAF1993529.1"/>
    <property type="molecule type" value="Genomic_DNA"/>
</dbReference>
<accession>A0A6A5VXY5</accession>
<dbReference type="Proteomes" id="UP000799779">
    <property type="component" value="Unassembled WGS sequence"/>
</dbReference>
<feature type="compositionally biased region" description="Polar residues" evidence="1">
    <location>
        <begin position="280"/>
        <end position="297"/>
    </location>
</feature>
<protein>
    <submittedName>
        <fullName evidence="2">Uncharacterized protein</fullName>
    </submittedName>
</protein>
<feature type="region of interest" description="Disordered" evidence="1">
    <location>
        <begin position="151"/>
        <end position="244"/>
    </location>
</feature>
<evidence type="ECO:0000313" key="2">
    <source>
        <dbReference type="EMBL" id="KAF1993529.1"/>
    </source>
</evidence>
<feature type="region of interest" description="Disordered" evidence="1">
    <location>
        <begin position="513"/>
        <end position="568"/>
    </location>
</feature>
<reference evidence="2" key="1">
    <citation type="journal article" date="2020" name="Stud. Mycol.">
        <title>101 Dothideomycetes genomes: a test case for predicting lifestyles and emergence of pathogens.</title>
        <authorList>
            <person name="Haridas S."/>
            <person name="Albert R."/>
            <person name="Binder M."/>
            <person name="Bloem J."/>
            <person name="Labutti K."/>
            <person name="Salamov A."/>
            <person name="Andreopoulos B."/>
            <person name="Baker S."/>
            <person name="Barry K."/>
            <person name="Bills G."/>
            <person name="Bluhm B."/>
            <person name="Cannon C."/>
            <person name="Castanera R."/>
            <person name="Culley D."/>
            <person name="Daum C."/>
            <person name="Ezra D."/>
            <person name="Gonzalez J."/>
            <person name="Henrissat B."/>
            <person name="Kuo A."/>
            <person name="Liang C."/>
            <person name="Lipzen A."/>
            <person name="Lutzoni F."/>
            <person name="Magnuson J."/>
            <person name="Mondo S."/>
            <person name="Nolan M."/>
            <person name="Ohm R."/>
            <person name="Pangilinan J."/>
            <person name="Park H.-J."/>
            <person name="Ramirez L."/>
            <person name="Alfaro M."/>
            <person name="Sun H."/>
            <person name="Tritt A."/>
            <person name="Yoshinaga Y."/>
            <person name="Zwiers L.-H."/>
            <person name="Turgeon B."/>
            <person name="Goodwin S."/>
            <person name="Spatafora J."/>
            <person name="Crous P."/>
            <person name="Grigoriev I."/>
        </authorList>
    </citation>
    <scope>NUCLEOTIDE SEQUENCE</scope>
    <source>
        <strain evidence="2">CBS 123094</strain>
    </source>
</reference>
<evidence type="ECO:0000313" key="3">
    <source>
        <dbReference type="Proteomes" id="UP000799779"/>
    </source>
</evidence>
<feature type="compositionally biased region" description="Basic and acidic residues" evidence="1">
    <location>
        <begin position="32"/>
        <end position="48"/>
    </location>
</feature>
<sequence length="568" mass="63265">MPVRGGVRQALRMKRSGIRSCKGETAVRLRGTEISKDVHMRGGCLEREKKKRKRRSGESGYLSGEESEEETDSNMGDSQETVIEEAHGSMALSSSERTPEKHERPIRECDRDMWHSPLTLRTAEPLDEDEPSFSLPSALMGSRMVNLSVQSQIRGQGQRDRPRGPGFTVHEHSGFPNYDPVQGNHAPTGEPRSLPPVSAHRRTPTAIEWKPPSPSSLSLPSPHHEGFASTPNRPLQPQPRSSWSIQTSLQNLERYAQEAAAEYSTPRSYHFFDPPNNPNDAASPQSRELNSALSSHPSKLREPPYLHRFREGGSSRPETRELPFGMHDSQADAPSMMQPTGQHRCRHHPHVPKPSQSHSPPLSNPLGVHGNEVLRGILMECRASDDPISYINTVLLILRWKLLESGTQLFSSPPNHTPCDPNEGLKWALMVQRRSPDPISDLDPDLLWLLREIRSRRIPQYLEEIEGRGCEGRGSNALDAQPKEQIKNTVTESKNARENLIARADEEVYAAIGRQEEPRLEAFDEDASTGGSTPTDDETSMSGDAPQNDQARSPDAMSSGHESVMKSD</sequence>
<feature type="compositionally biased region" description="Polar residues" evidence="1">
    <location>
        <begin position="529"/>
        <end position="551"/>
    </location>
</feature>
<proteinExistence type="predicted"/>
<evidence type="ECO:0000256" key="1">
    <source>
        <dbReference type="SAM" id="MobiDB-lite"/>
    </source>
</evidence>
<gene>
    <name evidence="2" type="ORF">P154DRAFT_582726</name>
</gene>
<feature type="compositionally biased region" description="Polar residues" evidence="1">
    <location>
        <begin position="229"/>
        <end position="244"/>
    </location>
</feature>
<organism evidence="2 3">
    <name type="scientific">Amniculicola lignicola CBS 123094</name>
    <dbReference type="NCBI Taxonomy" id="1392246"/>
    <lineage>
        <taxon>Eukaryota</taxon>
        <taxon>Fungi</taxon>
        <taxon>Dikarya</taxon>
        <taxon>Ascomycota</taxon>
        <taxon>Pezizomycotina</taxon>
        <taxon>Dothideomycetes</taxon>
        <taxon>Pleosporomycetidae</taxon>
        <taxon>Pleosporales</taxon>
        <taxon>Amniculicolaceae</taxon>
        <taxon>Amniculicola</taxon>
    </lineage>
</organism>
<feature type="region of interest" description="Disordered" evidence="1">
    <location>
        <begin position="32"/>
        <end position="110"/>
    </location>
</feature>
<keyword evidence="3" id="KW-1185">Reference proteome</keyword>